<dbReference type="AlphaFoldDB" id="A0A2T2NQ49"/>
<evidence type="ECO:0000256" key="2">
    <source>
        <dbReference type="PROSITE-ProRule" id="PRU00176"/>
    </source>
</evidence>
<dbReference type="Proteomes" id="UP000240883">
    <property type="component" value="Unassembled WGS sequence"/>
</dbReference>
<sequence length="74" mass="8405">LVVENLSKNIKEEHVREIFGHFGPIRDLKLPIHPVFNVNRGTAYIMYTEIGDAEDAVRAMHDSQIDGMKLDVSL</sequence>
<dbReference type="STRING" id="1448308.A0A2T2NQ49"/>
<dbReference type="SUPFAM" id="SSF54928">
    <property type="entry name" value="RNA-binding domain, RBD"/>
    <property type="match status" value="1"/>
</dbReference>
<dbReference type="EMBL" id="KZ678135">
    <property type="protein sequence ID" value="PSN67499.1"/>
    <property type="molecule type" value="Genomic_DNA"/>
</dbReference>
<dbReference type="InterPro" id="IPR035979">
    <property type="entry name" value="RBD_domain_sf"/>
</dbReference>
<dbReference type="GO" id="GO:0061574">
    <property type="term" value="C:ASAP complex"/>
    <property type="evidence" value="ECO:0007669"/>
    <property type="project" value="TreeGrafter"/>
</dbReference>
<dbReference type="GO" id="GO:0000398">
    <property type="term" value="P:mRNA splicing, via spliceosome"/>
    <property type="evidence" value="ECO:0007669"/>
    <property type="project" value="TreeGrafter"/>
</dbReference>
<organism evidence="4 5">
    <name type="scientific">Corynespora cassiicola Philippines</name>
    <dbReference type="NCBI Taxonomy" id="1448308"/>
    <lineage>
        <taxon>Eukaryota</taxon>
        <taxon>Fungi</taxon>
        <taxon>Dikarya</taxon>
        <taxon>Ascomycota</taxon>
        <taxon>Pezizomycotina</taxon>
        <taxon>Dothideomycetes</taxon>
        <taxon>Pleosporomycetidae</taxon>
        <taxon>Pleosporales</taxon>
        <taxon>Corynesporascaceae</taxon>
        <taxon>Corynespora</taxon>
    </lineage>
</organism>
<proteinExistence type="predicted"/>
<evidence type="ECO:0000313" key="4">
    <source>
        <dbReference type="EMBL" id="PSN67499.1"/>
    </source>
</evidence>
<dbReference type="GO" id="GO:0003723">
    <property type="term" value="F:RNA binding"/>
    <property type="evidence" value="ECO:0007669"/>
    <property type="project" value="UniProtKB-UniRule"/>
</dbReference>
<feature type="non-terminal residue" evidence="4">
    <location>
        <position position="74"/>
    </location>
</feature>
<dbReference type="SMART" id="SM00360">
    <property type="entry name" value="RRM"/>
    <property type="match status" value="1"/>
</dbReference>
<feature type="non-terminal residue" evidence="4">
    <location>
        <position position="1"/>
    </location>
</feature>
<keyword evidence="5" id="KW-1185">Reference proteome</keyword>
<name>A0A2T2NQ49_CORCC</name>
<dbReference type="OrthoDB" id="252020at2759"/>
<keyword evidence="1 2" id="KW-0694">RNA-binding</keyword>
<dbReference type="GO" id="GO:0005737">
    <property type="term" value="C:cytoplasm"/>
    <property type="evidence" value="ECO:0007669"/>
    <property type="project" value="TreeGrafter"/>
</dbReference>
<dbReference type="InterPro" id="IPR000504">
    <property type="entry name" value="RRM_dom"/>
</dbReference>
<protein>
    <recommendedName>
        <fullName evidence="3">RRM domain-containing protein</fullName>
    </recommendedName>
</protein>
<dbReference type="Gene3D" id="3.30.70.330">
    <property type="match status" value="1"/>
</dbReference>
<evidence type="ECO:0000259" key="3">
    <source>
        <dbReference type="PROSITE" id="PS50102"/>
    </source>
</evidence>
<evidence type="ECO:0000313" key="5">
    <source>
        <dbReference type="Proteomes" id="UP000240883"/>
    </source>
</evidence>
<evidence type="ECO:0000256" key="1">
    <source>
        <dbReference type="ARBA" id="ARBA00022884"/>
    </source>
</evidence>
<dbReference type="PROSITE" id="PS50102">
    <property type="entry name" value="RRM"/>
    <property type="match status" value="1"/>
</dbReference>
<gene>
    <name evidence="4" type="ORF">BS50DRAFT_474229</name>
</gene>
<feature type="domain" description="RRM" evidence="3">
    <location>
        <begin position="1"/>
        <end position="74"/>
    </location>
</feature>
<dbReference type="PANTHER" id="PTHR15481">
    <property type="entry name" value="RIBONUCLEIC ACID BINDING PROTEIN S1"/>
    <property type="match status" value="1"/>
</dbReference>
<dbReference type="InterPro" id="IPR012677">
    <property type="entry name" value="Nucleotide-bd_a/b_plait_sf"/>
</dbReference>
<accession>A0A2T2NQ49</accession>
<dbReference type="PANTHER" id="PTHR15481:SF0">
    <property type="entry name" value="LD23870P-RELATED"/>
    <property type="match status" value="1"/>
</dbReference>
<dbReference type="Pfam" id="PF00076">
    <property type="entry name" value="RRM_1"/>
    <property type="match status" value="1"/>
</dbReference>
<dbReference type="GO" id="GO:0005654">
    <property type="term" value="C:nucleoplasm"/>
    <property type="evidence" value="ECO:0007669"/>
    <property type="project" value="TreeGrafter"/>
</dbReference>
<reference evidence="4 5" key="1">
    <citation type="journal article" date="2018" name="Front. Microbiol.">
        <title>Genome-Wide Analysis of Corynespora cassiicola Leaf Fall Disease Putative Effectors.</title>
        <authorList>
            <person name="Lopez D."/>
            <person name="Ribeiro S."/>
            <person name="Label P."/>
            <person name="Fumanal B."/>
            <person name="Venisse J.S."/>
            <person name="Kohler A."/>
            <person name="de Oliveira R.R."/>
            <person name="Labutti K."/>
            <person name="Lipzen A."/>
            <person name="Lail K."/>
            <person name="Bauer D."/>
            <person name="Ohm R.A."/>
            <person name="Barry K.W."/>
            <person name="Spatafora J."/>
            <person name="Grigoriev I.V."/>
            <person name="Martin F.M."/>
            <person name="Pujade-Renaud V."/>
        </authorList>
    </citation>
    <scope>NUCLEOTIDE SEQUENCE [LARGE SCALE GENOMIC DNA]</scope>
    <source>
        <strain evidence="4 5">Philippines</strain>
    </source>
</reference>